<keyword evidence="1 3" id="KW-0732">Signal</keyword>
<dbReference type="Pfam" id="PF02563">
    <property type="entry name" value="Poly_export"/>
    <property type="match status" value="1"/>
</dbReference>
<gene>
    <name evidence="6" type="ORF">HNP52_002794</name>
</gene>
<feature type="compositionally biased region" description="Low complexity" evidence="2">
    <location>
        <begin position="54"/>
        <end position="82"/>
    </location>
</feature>
<dbReference type="PANTHER" id="PTHR33619:SF3">
    <property type="entry name" value="POLYSACCHARIDE EXPORT PROTEIN GFCE-RELATED"/>
    <property type="match status" value="1"/>
</dbReference>
<evidence type="ECO:0000313" key="7">
    <source>
        <dbReference type="Proteomes" id="UP000575241"/>
    </source>
</evidence>
<comment type="caution">
    <text evidence="6">The sequence shown here is derived from an EMBL/GenBank/DDBJ whole genome shotgun (WGS) entry which is preliminary data.</text>
</comment>
<accession>A0A7W7K3L0</accession>
<feature type="domain" description="Soluble ligand binding" evidence="5">
    <location>
        <begin position="329"/>
        <end position="373"/>
    </location>
</feature>
<dbReference type="RefSeq" id="WP_184168061.1">
    <property type="nucleotide sequence ID" value="NZ_JACHLN010000002.1"/>
</dbReference>
<feature type="domain" description="Soluble ligand binding" evidence="5">
    <location>
        <begin position="418"/>
        <end position="454"/>
    </location>
</feature>
<feature type="domain" description="Soluble ligand binding" evidence="5">
    <location>
        <begin position="555"/>
        <end position="605"/>
    </location>
</feature>
<keyword evidence="7" id="KW-1185">Reference proteome</keyword>
<evidence type="ECO:0000313" key="6">
    <source>
        <dbReference type="EMBL" id="MBB4839725.1"/>
    </source>
</evidence>
<proteinExistence type="predicted"/>
<dbReference type="InterPro" id="IPR049712">
    <property type="entry name" value="Poly_export"/>
</dbReference>
<dbReference type="Pfam" id="PF10531">
    <property type="entry name" value="SLBB"/>
    <property type="match status" value="4"/>
</dbReference>
<feature type="compositionally biased region" description="Polar residues" evidence="2">
    <location>
        <begin position="43"/>
        <end position="52"/>
    </location>
</feature>
<evidence type="ECO:0000259" key="4">
    <source>
        <dbReference type="Pfam" id="PF02563"/>
    </source>
</evidence>
<reference evidence="6 7" key="1">
    <citation type="submission" date="2020-08" db="EMBL/GenBank/DDBJ databases">
        <title>Functional genomics of gut bacteria from endangered species of beetles.</title>
        <authorList>
            <person name="Carlos-Shanley C."/>
        </authorList>
    </citation>
    <scope>NUCLEOTIDE SEQUENCE [LARGE SCALE GENOMIC DNA]</scope>
    <source>
        <strain evidence="6 7">S00224</strain>
    </source>
</reference>
<dbReference type="Gene3D" id="3.30.1950.10">
    <property type="entry name" value="wza like domain"/>
    <property type="match status" value="1"/>
</dbReference>
<organism evidence="6 7">
    <name type="scientific">Sphingomonas kyeonggiensis</name>
    <dbReference type="NCBI Taxonomy" id="1268553"/>
    <lineage>
        <taxon>Bacteria</taxon>
        <taxon>Pseudomonadati</taxon>
        <taxon>Pseudomonadota</taxon>
        <taxon>Alphaproteobacteria</taxon>
        <taxon>Sphingomonadales</taxon>
        <taxon>Sphingomonadaceae</taxon>
        <taxon>Sphingomonas</taxon>
    </lineage>
</organism>
<dbReference type="AlphaFoldDB" id="A0A7W7K3L0"/>
<feature type="signal peptide" evidence="3">
    <location>
        <begin position="1"/>
        <end position="40"/>
    </location>
</feature>
<name>A0A7W7K3L0_9SPHN</name>
<evidence type="ECO:0000256" key="2">
    <source>
        <dbReference type="SAM" id="MobiDB-lite"/>
    </source>
</evidence>
<dbReference type="InterPro" id="IPR003715">
    <property type="entry name" value="Poly_export_N"/>
</dbReference>
<evidence type="ECO:0000256" key="1">
    <source>
        <dbReference type="ARBA" id="ARBA00022729"/>
    </source>
</evidence>
<dbReference type="Gene3D" id="3.10.560.10">
    <property type="entry name" value="Outer membrane lipoprotein wza domain like"/>
    <property type="match status" value="4"/>
</dbReference>
<dbReference type="InterPro" id="IPR019554">
    <property type="entry name" value="Soluble_ligand-bd"/>
</dbReference>
<feature type="domain" description="Soluble ligand binding" evidence="5">
    <location>
        <begin position="245"/>
        <end position="292"/>
    </location>
</feature>
<evidence type="ECO:0000256" key="3">
    <source>
        <dbReference type="SAM" id="SignalP"/>
    </source>
</evidence>
<sequence length="659" mass="70575">MTHFPTGTQRQFAPSRRIRTALTATSAALALFAYSAPAWAQTIDQNTPSGSPLSPGSNTTQGQSSSSQSQNQNTTSTPTPSTVYEPISVDRSGSGRDTVGNSQNSGVRTNDGLLDTEAMRLRQPVKPGEFESWARDVTGRNLKRFGSDLLLPGSRDFATPATSTIPPDYALNVGDTVSIALTGSMEGSVDAEIDRDGKIFLPNVGSVSLVGVRYRDLRDRIASAIGRKYRGYDVSVSLTKLRGVRVYVTGFAAHPGAYSVNSLSTLVNAILQAGGPAAGGSFRSAKLYRNGQEVADFDLYQLLRDGDRSHDPLLQNEDVIFIPAVGRQVAVIGSVNEEAIYEVRQGESLADTLRIAGGPTNLADDSRLILYRLSDQDSVGSRQIERAAASNFATEAGDIIQILPQGSLARPLERQQAIVRIEGEVNKPGNYYVAPNTPLAEVVAMAGGLTPRAYVYGTRFSRETVRAQQRRGFLDAVDQMEMALAAAPLTGNGLGDQTQRQAQVASAKAFLDQLRKKEPDGRLVLDVTPVDAALPNNLLVENNDRIVIPPRVETVGVFGAVYRPASFIVGNGKAIRVRDYVEQAGGVIRGADRGNIFVVRANGSVLTRKRGAMSAQVLPGDTIFVPIRTENYSLLAKIRDISQVVAQFGIAALAIAAIN</sequence>
<dbReference type="GO" id="GO:0015159">
    <property type="term" value="F:polysaccharide transmembrane transporter activity"/>
    <property type="evidence" value="ECO:0007669"/>
    <property type="project" value="InterPro"/>
</dbReference>
<protein>
    <submittedName>
        <fullName evidence="6">Protein involved in polysaccharide export with SLBB domain</fullName>
    </submittedName>
</protein>
<feature type="region of interest" description="Disordered" evidence="2">
    <location>
        <begin position="43"/>
        <end position="111"/>
    </location>
</feature>
<dbReference type="EMBL" id="JACHLN010000002">
    <property type="protein sequence ID" value="MBB4839725.1"/>
    <property type="molecule type" value="Genomic_DNA"/>
</dbReference>
<evidence type="ECO:0000259" key="5">
    <source>
        <dbReference type="Pfam" id="PF10531"/>
    </source>
</evidence>
<dbReference type="Proteomes" id="UP000575241">
    <property type="component" value="Unassembled WGS sequence"/>
</dbReference>
<feature type="chain" id="PRO_5030946893" evidence="3">
    <location>
        <begin position="41"/>
        <end position="659"/>
    </location>
</feature>
<dbReference type="PANTHER" id="PTHR33619">
    <property type="entry name" value="POLYSACCHARIDE EXPORT PROTEIN GFCE-RELATED"/>
    <property type="match status" value="1"/>
</dbReference>
<feature type="domain" description="Polysaccharide export protein N-terminal" evidence="4">
    <location>
        <begin position="166"/>
        <end position="238"/>
    </location>
</feature>
<feature type="compositionally biased region" description="Polar residues" evidence="2">
    <location>
        <begin position="99"/>
        <end position="108"/>
    </location>
</feature>